<proteinExistence type="predicted"/>
<dbReference type="AlphaFoldDB" id="A0A401JCQ9"/>
<dbReference type="EMBL" id="BGOW01000010">
    <property type="protein sequence ID" value="GBL45346.1"/>
    <property type="molecule type" value="Genomic_DNA"/>
</dbReference>
<keyword evidence="2" id="KW-1185">Reference proteome</keyword>
<evidence type="ECO:0000313" key="2">
    <source>
        <dbReference type="Proteomes" id="UP000286806"/>
    </source>
</evidence>
<sequence length="321" mass="34671">MTQYFDVFNGDADGICALHQLRLAQPLEATLISGVKRDIGLLAQVSAAAGDEITVLDIAMSKNHAALVALLATGAHVRYFDHHIPGDIPQHPHLDAYIDTDANVCTSLLVNRYLGGSQLIWALVAAFGDNMAGAARAAAAPLNLSEAQLDDLRSLGECINYNGYGDTLADLFYAPIELYRIVHTYTDPFELIQTEPAYQVLRDGYAEDMARAHAVQPIQVRSSGAVYLLPDATWSRRVSGVFGNRLATDYPERAHAVLTHKPGGGYVVSVRAPQTTKACAGVLCSSFATGGGRRGAAGINHLPEVELEVFVNRFYTIFEKN</sequence>
<reference evidence="1 2" key="1">
    <citation type="journal article" date="2019" name="Front. Microbiol.">
        <title>Genomes of Neutrophilic Sulfur-Oxidizing Chemolithoautotrophs Representing 9 Proteobacterial Species From 8 Genera.</title>
        <authorList>
            <person name="Watanabe T."/>
            <person name="Kojima H."/>
            <person name="Umezawa K."/>
            <person name="Hori C."/>
            <person name="Takasuka T.E."/>
            <person name="Kato Y."/>
            <person name="Fukui M."/>
        </authorList>
    </citation>
    <scope>NUCLEOTIDE SEQUENCE [LARGE SCALE GENOMIC DNA]</scope>
    <source>
        <strain evidence="1 2">TTN</strain>
    </source>
</reference>
<gene>
    <name evidence="1" type="ORF">SFMTTN_1153</name>
</gene>
<dbReference type="SUPFAM" id="SSF64182">
    <property type="entry name" value="DHH phosphoesterases"/>
    <property type="match status" value="1"/>
</dbReference>
<name>A0A401JCQ9_9PROT</name>
<dbReference type="InterPro" id="IPR038763">
    <property type="entry name" value="DHH_sf"/>
</dbReference>
<evidence type="ECO:0000313" key="1">
    <source>
        <dbReference type="EMBL" id="GBL45346.1"/>
    </source>
</evidence>
<dbReference type="RefSeq" id="WP_124704176.1">
    <property type="nucleotide sequence ID" value="NZ_BGOW01000010.1"/>
</dbReference>
<organism evidence="1 2">
    <name type="scientific">Sulfuriferula multivorans</name>
    <dbReference type="NCBI Taxonomy" id="1559896"/>
    <lineage>
        <taxon>Bacteria</taxon>
        <taxon>Pseudomonadati</taxon>
        <taxon>Pseudomonadota</taxon>
        <taxon>Betaproteobacteria</taxon>
        <taxon>Nitrosomonadales</taxon>
        <taxon>Sulfuricellaceae</taxon>
        <taxon>Sulfuriferula</taxon>
    </lineage>
</organism>
<accession>A0A401JCQ9</accession>
<comment type="caution">
    <text evidence="1">The sequence shown here is derived from an EMBL/GenBank/DDBJ whole genome shotgun (WGS) entry which is preliminary data.</text>
</comment>
<protein>
    <recommendedName>
        <fullName evidence="3">Acetyltransferase</fullName>
    </recommendedName>
</protein>
<evidence type="ECO:0008006" key="3">
    <source>
        <dbReference type="Google" id="ProtNLM"/>
    </source>
</evidence>
<dbReference type="OrthoDB" id="5429547at2"/>
<dbReference type="Proteomes" id="UP000286806">
    <property type="component" value="Unassembled WGS sequence"/>
</dbReference>